<dbReference type="EMBL" id="NOWC01000015">
    <property type="protein sequence ID" value="OZS74104.1"/>
    <property type="molecule type" value="Genomic_DNA"/>
</dbReference>
<organism evidence="2 3">
    <name type="scientific">Providencia rettgeri</name>
    <dbReference type="NCBI Taxonomy" id="587"/>
    <lineage>
        <taxon>Bacteria</taxon>
        <taxon>Pseudomonadati</taxon>
        <taxon>Pseudomonadota</taxon>
        <taxon>Gammaproteobacteria</taxon>
        <taxon>Enterobacterales</taxon>
        <taxon>Morganellaceae</taxon>
        <taxon>Providencia</taxon>
    </lineage>
</organism>
<dbReference type="AlphaFoldDB" id="A0A264VS01"/>
<sequence>MKYIVGLIYSIIIIFPTICFSELNNDSWRVNTNIYLEIEEYQGQRDSFNNKVYDKISTVGQLKLFNPQSAWRFALEHRESLRNHGRNFTTSRDSYIRNRTQIDAIKKMINTPTSDLELGFRYRKESNDVEPSTKARSSNRLYGLTPAGEYRFNDDWSFNFWLSYFYYSNYFNDSSHEAETEFGVTYKYSDALKAKFTVYIDNQWDKHFSTRFLQSQVRAYLPITIKPNWKITPYARYFLQENTYDKNNYLTQEIKNGFRIGSLVEYQVTPSLTLWSEFAYEPSTWKSPKKNGITSGYDNKQTLYLSKIGVKYQW</sequence>
<dbReference type="RefSeq" id="WP_094961894.1">
    <property type="nucleotide sequence ID" value="NZ_NOWC01000015.1"/>
</dbReference>
<evidence type="ECO:0000256" key="1">
    <source>
        <dbReference type="ARBA" id="ARBA00022729"/>
    </source>
</evidence>
<keyword evidence="1" id="KW-0732">Signal</keyword>
<dbReference type="SUPFAM" id="SSF56935">
    <property type="entry name" value="Porins"/>
    <property type="match status" value="1"/>
</dbReference>
<protein>
    <recommendedName>
        <fullName evidence="4">OmpG family monomeric porin</fullName>
    </recommendedName>
</protein>
<evidence type="ECO:0000313" key="2">
    <source>
        <dbReference type="EMBL" id="OZS74104.1"/>
    </source>
</evidence>
<dbReference type="Pfam" id="PF09381">
    <property type="entry name" value="Porin_OmpG"/>
    <property type="match status" value="1"/>
</dbReference>
<accession>A0A264VS01</accession>
<name>A0A264VS01_PRORE</name>
<comment type="caution">
    <text evidence="2">The sequence shown here is derived from an EMBL/GenBank/DDBJ whole genome shotgun (WGS) entry which is preliminary data.</text>
</comment>
<evidence type="ECO:0000313" key="3">
    <source>
        <dbReference type="Proteomes" id="UP000216001"/>
    </source>
</evidence>
<dbReference type="InterPro" id="IPR018981">
    <property type="entry name" value="Outer_membrane_porin_G"/>
</dbReference>
<proteinExistence type="predicted"/>
<gene>
    <name evidence="2" type="ORF">CHI95_13505</name>
</gene>
<evidence type="ECO:0008006" key="4">
    <source>
        <dbReference type="Google" id="ProtNLM"/>
    </source>
</evidence>
<reference evidence="2 3" key="1">
    <citation type="submission" date="2017-07" db="EMBL/GenBank/DDBJ databases">
        <title>blaIMP-27 on transferable plasmids in Proteus mirabilis and Providencia rettgeri.</title>
        <authorList>
            <person name="Potter R."/>
        </authorList>
    </citation>
    <scope>NUCLEOTIDE SEQUENCE [LARGE SCALE GENOMIC DNA]</scope>
    <source>
        <strain evidence="2 3">PR1</strain>
    </source>
</reference>
<dbReference type="InterPro" id="IPR053713">
    <property type="entry name" value="Bact_OM_Channel_sf"/>
</dbReference>
<dbReference type="Gene3D" id="2.40.160.40">
    <property type="entry name" value="monomeric porin ompg"/>
    <property type="match status" value="1"/>
</dbReference>
<dbReference type="Proteomes" id="UP000216001">
    <property type="component" value="Unassembled WGS sequence"/>
</dbReference>